<organism evidence="10 11">
    <name type="scientific">Cetobacterium somerae ATCC BAA-474</name>
    <dbReference type="NCBI Taxonomy" id="1319815"/>
    <lineage>
        <taxon>Bacteria</taxon>
        <taxon>Fusobacteriati</taxon>
        <taxon>Fusobacteriota</taxon>
        <taxon>Fusobacteriia</taxon>
        <taxon>Fusobacteriales</taxon>
        <taxon>Fusobacteriaceae</taxon>
        <taxon>Cetobacterium</taxon>
    </lineage>
</organism>
<evidence type="ECO:0000256" key="4">
    <source>
        <dbReference type="ARBA" id="ARBA00022980"/>
    </source>
</evidence>
<dbReference type="InterPro" id="IPR020069">
    <property type="entry name" value="Ribosomal_bL9_C"/>
</dbReference>
<evidence type="ECO:0000256" key="8">
    <source>
        <dbReference type="SAM" id="Coils"/>
    </source>
</evidence>
<dbReference type="InterPro" id="IPR000244">
    <property type="entry name" value="Ribosomal_bL9"/>
</dbReference>
<evidence type="ECO:0000256" key="2">
    <source>
        <dbReference type="ARBA" id="ARBA00022730"/>
    </source>
</evidence>
<dbReference type="Gene3D" id="3.10.430.100">
    <property type="entry name" value="Ribosomal protein L9, C-terminal domain"/>
    <property type="match status" value="1"/>
</dbReference>
<evidence type="ECO:0000259" key="9">
    <source>
        <dbReference type="PROSITE" id="PS00651"/>
    </source>
</evidence>
<dbReference type="InterPro" id="IPR009027">
    <property type="entry name" value="Ribosomal_bL9/RNase_H1_N"/>
</dbReference>
<dbReference type="STRING" id="1319815.HMPREF0202_00026"/>
<proteinExistence type="inferred from homology"/>
<dbReference type="AlphaFoldDB" id="U7VGS9"/>
<keyword evidence="8" id="KW-0175">Coiled coil</keyword>
<evidence type="ECO:0000256" key="6">
    <source>
        <dbReference type="ARBA" id="ARBA00035292"/>
    </source>
</evidence>
<dbReference type="Pfam" id="PF01281">
    <property type="entry name" value="Ribosomal_L9_N"/>
    <property type="match status" value="1"/>
</dbReference>
<comment type="caution">
    <text evidence="10">The sequence shown here is derived from an EMBL/GenBank/DDBJ whole genome shotgun (WGS) entry which is preliminary data.</text>
</comment>
<dbReference type="PROSITE" id="PS00651">
    <property type="entry name" value="RIBOSOMAL_L9"/>
    <property type="match status" value="1"/>
</dbReference>
<evidence type="ECO:0000313" key="11">
    <source>
        <dbReference type="Proteomes" id="UP000017081"/>
    </source>
</evidence>
<dbReference type="GO" id="GO:0006412">
    <property type="term" value="P:translation"/>
    <property type="evidence" value="ECO:0007669"/>
    <property type="project" value="UniProtKB-UniRule"/>
</dbReference>
<comment type="function">
    <text evidence="7">Binds to the 23S rRNA.</text>
</comment>
<dbReference type="GO" id="GO:0003735">
    <property type="term" value="F:structural constituent of ribosome"/>
    <property type="evidence" value="ECO:0007669"/>
    <property type="project" value="InterPro"/>
</dbReference>
<reference evidence="10 11" key="1">
    <citation type="submission" date="2013-08" db="EMBL/GenBank/DDBJ databases">
        <authorList>
            <person name="Weinstock G."/>
            <person name="Sodergren E."/>
            <person name="Wylie T."/>
            <person name="Fulton L."/>
            <person name="Fulton R."/>
            <person name="Fronick C."/>
            <person name="O'Laughlin M."/>
            <person name="Godfrey J."/>
            <person name="Miner T."/>
            <person name="Herter B."/>
            <person name="Appelbaum E."/>
            <person name="Cordes M."/>
            <person name="Lek S."/>
            <person name="Wollam A."/>
            <person name="Pepin K.H."/>
            <person name="Palsikar V.B."/>
            <person name="Mitreva M."/>
            <person name="Wilson R.K."/>
        </authorList>
    </citation>
    <scope>NUCLEOTIDE SEQUENCE [LARGE SCALE GENOMIC DNA]</scope>
    <source>
        <strain evidence="10 11">ATCC BAA-474</strain>
    </source>
</reference>
<dbReference type="SUPFAM" id="SSF55658">
    <property type="entry name" value="L9 N-domain-like"/>
    <property type="match status" value="1"/>
</dbReference>
<dbReference type="InterPro" id="IPR020594">
    <property type="entry name" value="Ribosomal_bL9_bac/chp"/>
</dbReference>
<keyword evidence="11" id="KW-1185">Reference proteome</keyword>
<dbReference type="Proteomes" id="UP000017081">
    <property type="component" value="Unassembled WGS sequence"/>
</dbReference>
<sequence length="148" mass="16224">MSKIQVILTADVAGQGRKGEIVSVSEGYAKNFLLKNNKGIVATPEELKKIENKKIRDAKKAEEEKKKAIEVKALLESKKLSIVGKTGDNGKLFGAITNKEISAELKKEFGLDIDRKKIECTIKSLGEHTVIVKLHTDVKAEVLVVIKG</sequence>
<dbReference type="NCBIfam" id="TIGR00158">
    <property type="entry name" value="L9"/>
    <property type="match status" value="1"/>
</dbReference>
<feature type="coiled-coil region" evidence="8">
    <location>
        <begin position="47"/>
        <end position="78"/>
    </location>
</feature>
<dbReference type="eggNOG" id="COG0359">
    <property type="taxonomic scope" value="Bacteria"/>
</dbReference>
<evidence type="ECO:0000256" key="1">
    <source>
        <dbReference type="ARBA" id="ARBA00010605"/>
    </source>
</evidence>
<dbReference type="GO" id="GO:0019843">
    <property type="term" value="F:rRNA binding"/>
    <property type="evidence" value="ECO:0007669"/>
    <property type="project" value="UniProtKB-UniRule"/>
</dbReference>
<comment type="similarity">
    <text evidence="1 7">Belongs to the bacterial ribosomal protein bL9 family.</text>
</comment>
<dbReference type="InterPro" id="IPR036791">
    <property type="entry name" value="Ribosomal_bL9_C_sf"/>
</dbReference>
<dbReference type="FunFam" id="3.40.5.10:FF:000010">
    <property type="entry name" value="50S ribosomal protein L9"/>
    <property type="match status" value="1"/>
</dbReference>
<keyword evidence="3 7" id="KW-0694">RNA-binding</keyword>
<dbReference type="HAMAP" id="MF_00503">
    <property type="entry name" value="Ribosomal_bL9"/>
    <property type="match status" value="1"/>
</dbReference>
<evidence type="ECO:0000256" key="7">
    <source>
        <dbReference type="HAMAP-Rule" id="MF_00503"/>
    </source>
</evidence>
<protein>
    <recommendedName>
        <fullName evidence="6 7">Large ribosomal subunit protein bL9</fullName>
    </recommendedName>
</protein>
<dbReference type="PANTHER" id="PTHR21368">
    <property type="entry name" value="50S RIBOSOMAL PROTEIN L9"/>
    <property type="match status" value="1"/>
</dbReference>
<gene>
    <name evidence="7" type="primary">rplI</name>
    <name evidence="10" type="ORF">HMPREF0202_00026</name>
</gene>
<evidence type="ECO:0000256" key="5">
    <source>
        <dbReference type="ARBA" id="ARBA00023274"/>
    </source>
</evidence>
<keyword evidence="5 7" id="KW-0687">Ribonucleoprotein</keyword>
<dbReference type="PATRIC" id="fig|1319815.3.peg.25"/>
<keyword evidence="2 7" id="KW-0699">rRNA-binding</keyword>
<dbReference type="InterPro" id="IPR036935">
    <property type="entry name" value="Ribosomal_bL9_N_sf"/>
</dbReference>
<dbReference type="SUPFAM" id="SSF55653">
    <property type="entry name" value="Ribosomal protein L9 C-domain"/>
    <property type="match status" value="1"/>
</dbReference>
<evidence type="ECO:0000313" key="10">
    <source>
        <dbReference type="EMBL" id="ERT70033.1"/>
    </source>
</evidence>
<dbReference type="HOGENOM" id="CLU_078938_1_2_0"/>
<dbReference type="Gene3D" id="3.40.5.10">
    <property type="entry name" value="Ribosomal protein L9, N-terminal domain"/>
    <property type="match status" value="1"/>
</dbReference>
<evidence type="ECO:0000256" key="3">
    <source>
        <dbReference type="ARBA" id="ARBA00022884"/>
    </source>
</evidence>
<dbReference type="GO" id="GO:0005840">
    <property type="term" value="C:ribosome"/>
    <property type="evidence" value="ECO:0007669"/>
    <property type="project" value="UniProtKB-KW"/>
</dbReference>
<dbReference type="EMBL" id="AXZF01000002">
    <property type="protein sequence ID" value="ERT70033.1"/>
    <property type="molecule type" value="Genomic_DNA"/>
</dbReference>
<accession>U7VGS9</accession>
<keyword evidence="4 7" id="KW-0689">Ribosomal protein</keyword>
<dbReference type="InterPro" id="IPR020070">
    <property type="entry name" value="Ribosomal_bL9_N"/>
</dbReference>
<dbReference type="RefSeq" id="WP_023049577.1">
    <property type="nucleotide sequence ID" value="NZ_CP173065.2"/>
</dbReference>
<dbReference type="GO" id="GO:1990904">
    <property type="term" value="C:ribonucleoprotein complex"/>
    <property type="evidence" value="ECO:0007669"/>
    <property type="project" value="UniProtKB-KW"/>
</dbReference>
<name>U7VGS9_9FUSO</name>
<feature type="domain" description="Ribosomal protein L9" evidence="9">
    <location>
        <begin position="16"/>
        <end position="43"/>
    </location>
</feature>
<dbReference type="Pfam" id="PF03948">
    <property type="entry name" value="Ribosomal_L9_C"/>
    <property type="match status" value="1"/>
</dbReference>